<evidence type="ECO:0000256" key="5">
    <source>
        <dbReference type="HAMAP-Rule" id="MF_01204"/>
    </source>
</evidence>
<keyword evidence="5" id="KW-0520">NAD</keyword>
<dbReference type="SUPFAM" id="SSF51735">
    <property type="entry name" value="NAD(P)-binding Rossmann-fold domains"/>
    <property type="match status" value="1"/>
</dbReference>
<dbReference type="Gene3D" id="3.40.50.720">
    <property type="entry name" value="NAD(P)-binding Rossmann-like Domain"/>
    <property type="match status" value="1"/>
</dbReference>
<dbReference type="HAMAP" id="MF_01204">
    <property type="entry name" value="Oxidoreductase_RutE_HadB"/>
    <property type="match status" value="1"/>
</dbReference>
<evidence type="ECO:0000256" key="3">
    <source>
        <dbReference type="ARBA" id="ARBA00022857"/>
    </source>
</evidence>
<proteinExistence type="inferred from homology"/>
<keyword evidence="2 5" id="KW-0288">FMN</keyword>
<organism evidence="9 10">
    <name type="scientific">Pseudothauera rhizosphaerae</name>
    <dbReference type="NCBI Taxonomy" id="2565932"/>
    <lineage>
        <taxon>Bacteria</taxon>
        <taxon>Pseudomonadati</taxon>
        <taxon>Pseudomonadota</taxon>
        <taxon>Betaproteobacteria</taxon>
        <taxon>Rhodocyclales</taxon>
        <taxon>Zoogloeaceae</taxon>
        <taxon>Pseudothauera</taxon>
    </lineage>
</organism>
<sequence>MTHITITAASGKLGHAVAAELAARGLAGQTRLAARDPQKLTGLEAQGFETVAADYDDPASLRAAFAGTEAVLLISSMGTNEQRIRQHRTAIDAAKAAGVRHVVYTSTTNPSHDSRFEWSGAHVETEAYLKASGLGYTILRDNSYFSNNDGLFAQAVATGTLPFPGVDTPVAYISHEDAAAAAVGALTGAGEPDTIYEISGSQAYSARELAAILSRLSGRPVEAVDVPLQAYTDQFRALGFPDFVVSGLTSFYAALGAGEFSAVSQDAERLGGRRPTTTAREYLRRFVPADTETLQRAFLAARTANAFTDRPVPDELLRRLYDIVKWGPTAFNAQPARFVFIRTPEARARLLPALSPGNVDKTGKAPVTVIVAQDTRFFEHLPTQFPAYDAKPLFEGNAALTEATALRNSSLQGAYFIVAARLLGLDVGPMSGFDAGKLNAEFFPDGRWQANFVINVGYGDPSGNRPRGPRLDADTATQFL</sequence>
<dbReference type="NCBIfam" id="NF003768">
    <property type="entry name" value="PRK05365.1"/>
    <property type="match status" value="1"/>
</dbReference>
<protein>
    <recommendedName>
        <fullName evidence="5">Putative NADH dehydrogenase/NAD(P)H nitroreductase E6O51_19140</fullName>
        <ecNumber evidence="5">1.-.-.-</ecNumber>
    </recommendedName>
</protein>
<evidence type="ECO:0000256" key="6">
    <source>
        <dbReference type="SAM" id="MobiDB-lite"/>
    </source>
</evidence>
<dbReference type="PANTHER" id="PTHR47129">
    <property type="entry name" value="QUINONE OXIDOREDUCTASE 2"/>
    <property type="match status" value="1"/>
</dbReference>
<comment type="caution">
    <text evidence="9">The sequence shown here is derived from an EMBL/GenBank/DDBJ whole genome shotgun (WGS) entry which is preliminary data.</text>
</comment>
<dbReference type="EC" id="1.-.-.-" evidence="5"/>
<dbReference type="Pfam" id="PF05368">
    <property type="entry name" value="NmrA"/>
    <property type="match status" value="1"/>
</dbReference>
<dbReference type="CDD" id="cd02148">
    <property type="entry name" value="RutE-like"/>
    <property type="match status" value="1"/>
</dbReference>
<dbReference type="InterPro" id="IPR008030">
    <property type="entry name" value="NmrA-like"/>
</dbReference>
<dbReference type="InterPro" id="IPR036291">
    <property type="entry name" value="NAD(P)-bd_dom_sf"/>
</dbReference>
<evidence type="ECO:0000313" key="9">
    <source>
        <dbReference type="EMBL" id="THF56531.1"/>
    </source>
</evidence>
<dbReference type="InterPro" id="IPR029479">
    <property type="entry name" value="Nitroreductase"/>
</dbReference>
<feature type="domain" description="Nitroreductase" evidence="7">
    <location>
        <begin position="302"/>
        <end position="458"/>
    </location>
</feature>
<comment type="similarity">
    <text evidence="5">Belongs to the nitroreductase family. HadB/RutE subfamily.</text>
</comment>
<dbReference type="RefSeq" id="WP_136386625.1">
    <property type="nucleotide sequence ID" value="NZ_SSOD01000020.1"/>
</dbReference>
<feature type="region of interest" description="Disordered" evidence="6">
    <location>
        <begin position="459"/>
        <end position="480"/>
    </location>
</feature>
<keyword evidence="1 5" id="KW-0285">Flavoprotein</keyword>
<dbReference type="PANTHER" id="PTHR47129:SF1">
    <property type="entry name" value="NMRA-LIKE DOMAIN-CONTAINING PROTEIN"/>
    <property type="match status" value="1"/>
</dbReference>
<dbReference type="InterPro" id="IPR000415">
    <property type="entry name" value="Nitroreductase-like"/>
</dbReference>
<dbReference type="InterPro" id="IPR052718">
    <property type="entry name" value="NmrA-type_oxidoreductase"/>
</dbReference>
<evidence type="ECO:0000256" key="1">
    <source>
        <dbReference type="ARBA" id="ARBA00022630"/>
    </source>
</evidence>
<dbReference type="GO" id="GO:0016491">
    <property type="term" value="F:oxidoreductase activity"/>
    <property type="evidence" value="ECO:0007669"/>
    <property type="project" value="UniProtKB-UniRule"/>
</dbReference>
<evidence type="ECO:0000256" key="2">
    <source>
        <dbReference type="ARBA" id="ARBA00022643"/>
    </source>
</evidence>
<dbReference type="SUPFAM" id="SSF55469">
    <property type="entry name" value="FMN-dependent nitroreductase-like"/>
    <property type="match status" value="1"/>
</dbReference>
<dbReference type="Proteomes" id="UP000307956">
    <property type="component" value="Unassembled WGS sequence"/>
</dbReference>
<keyword evidence="3 5" id="KW-0521">NADP</keyword>
<dbReference type="InterPro" id="IPR023936">
    <property type="entry name" value="RutE-like"/>
</dbReference>
<keyword evidence="10" id="KW-1185">Reference proteome</keyword>
<comment type="cofactor">
    <cofactor evidence="5">
        <name>FMN</name>
        <dbReference type="ChEBI" id="CHEBI:58210"/>
    </cofactor>
</comment>
<keyword evidence="4 5" id="KW-0560">Oxidoreductase</keyword>
<dbReference type="Gene3D" id="3.90.25.10">
    <property type="entry name" value="UDP-galactose 4-epimerase, domain 1"/>
    <property type="match status" value="1"/>
</dbReference>
<gene>
    <name evidence="9" type="ORF">E6O51_19140</name>
</gene>
<accession>A0A4V3W9T2</accession>
<dbReference type="EMBL" id="SSOD01000020">
    <property type="protein sequence ID" value="THF56531.1"/>
    <property type="molecule type" value="Genomic_DNA"/>
</dbReference>
<reference evidence="9 10" key="1">
    <citation type="submission" date="2019-04" db="EMBL/GenBank/DDBJ databases">
        <title>Azoarcus rhizosphaerae sp. nov. isolated from rhizosphere of Ficus religiosa.</title>
        <authorList>
            <person name="Lin S.-Y."/>
            <person name="Hameed A."/>
            <person name="Hsu Y.-H."/>
            <person name="Young C.-C."/>
        </authorList>
    </citation>
    <scope>NUCLEOTIDE SEQUENCE [LARGE SCALE GENOMIC DNA]</scope>
    <source>
        <strain evidence="9 10">CC-YHH848</strain>
    </source>
</reference>
<dbReference type="CDD" id="cd05269">
    <property type="entry name" value="TMR_SDR_a"/>
    <property type="match status" value="1"/>
</dbReference>
<evidence type="ECO:0000259" key="8">
    <source>
        <dbReference type="Pfam" id="PF05368"/>
    </source>
</evidence>
<dbReference type="OrthoDB" id="9784375at2"/>
<evidence type="ECO:0000256" key="4">
    <source>
        <dbReference type="ARBA" id="ARBA00023002"/>
    </source>
</evidence>
<dbReference type="AlphaFoldDB" id="A0A4V3W9T2"/>
<dbReference type="Pfam" id="PF00881">
    <property type="entry name" value="Nitroreductase"/>
    <property type="match status" value="1"/>
</dbReference>
<evidence type="ECO:0000313" key="10">
    <source>
        <dbReference type="Proteomes" id="UP000307956"/>
    </source>
</evidence>
<feature type="domain" description="NmrA-like" evidence="8">
    <location>
        <begin position="3"/>
        <end position="270"/>
    </location>
</feature>
<dbReference type="Gene3D" id="3.40.109.10">
    <property type="entry name" value="NADH Oxidase"/>
    <property type="match status" value="1"/>
</dbReference>
<name>A0A4V3W9T2_9RHOO</name>
<evidence type="ECO:0000259" key="7">
    <source>
        <dbReference type="Pfam" id="PF00881"/>
    </source>
</evidence>